<gene>
    <name evidence="4" type="ORF">BpHYR1_012862</name>
</gene>
<evidence type="ECO:0000313" key="5">
    <source>
        <dbReference type="Proteomes" id="UP000276133"/>
    </source>
</evidence>
<protein>
    <submittedName>
        <fullName evidence="4">Cilia-and flagella-associated 70 isoform X12</fullName>
    </submittedName>
</protein>
<dbReference type="Proteomes" id="UP000276133">
    <property type="component" value="Unassembled WGS sequence"/>
</dbReference>
<keyword evidence="1" id="KW-0677">Repeat</keyword>
<keyword evidence="4" id="KW-0969">Cilium</keyword>
<dbReference type="AlphaFoldDB" id="A0A3M7RZC9"/>
<proteinExistence type="predicted"/>
<dbReference type="OrthoDB" id="10262375at2759"/>
<evidence type="ECO:0000256" key="2">
    <source>
        <dbReference type="ARBA" id="ARBA00022803"/>
    </source>
</evidence>
<dbReference type="InterPro" id="IPR052628">
    <property type="entry name" value="CFAP70"/>
</dbReference>
<feature type="region of interest" description="Disordered" evidence="3">
    <location>
        <begin position="413"/>
        <end position="474"/>
    </location>
</feature>
<reference evidence="4 5" key="1">
    <citation type="journal article" date="2018" name="Sci. Rep.">
        <title>Genomic signatures of local adaptation to the degree of environmental predictability in rotifers.</title>
        <authorList>
            <person name="Franch-Gras L."/>
            <person name="Hahn C."/>
            <person name="Garcia-Roger E.M."/>
            <person name="Carmona M.J."/>
            <person name="Serra M."/>
            <person name="Gomez A."/>
        </authorList>
    </citation>
    <scope>NUCLEOTIDE SEQUENCE [LARGE SCALE GENOMIC DNA]</scope>
    <source>
        <strain evidence="4">HYR1</strain>
    </source>
</reference>
<dbReference type="Gene3D" id="1.25.40.10">
    <property type="entry name" value="Tetratricopeptide repeat domain"/>
    <property type="match status" value="3"/>
</dbReference>
<feature type="compositionally biased region" description="Basic and acidic residues" evidence="3">
    <location>
        <begin position="423"/>
        <end position="443"/>
    </location>
</feature>
<dbReference type="SUPFAM" id="SSF48452">
    <property type="entry name" value="TPR-like"/>
    <property type="match status" value="3"/>
</dbReference>
<comment type="caution">
    <text evidence="4">The sequence shown here is derived from an EMBL/GenBank/DDBJ whole genome shotgun (WGS) entry which is preliminary data.</text>
</comment>
<dbReference type="InterPro" id="IPR019734">
    <property type="entry name" value="TPR_rpt"/>
</dbReference>
<dbReference type="GO" id="GO:0060271">
    <property type="term" value="P:cilium assembly"/>
    <property type="evidence" value="ECO:0007669"/>
    <property type="project" value="TreeGrafter"/>
</dbReference>
<dbReference type="GO" id="GO:0031514">
    <property type="term" value="C:motile cilium"/>
    <property type="evidence" value="ECO:0007669"/>
    <property type="project" value="TreeGrafter"/>
</dbReference>
<dbReference type="InterPro" id="IPR011990">
    <property type="entry name" value="TPR-like_helical_dom_sf"/>
</dbReference>
<accession>A0A3M7RZC9</accession>
<dbReference type="PANTHER" id="PTHR44314:SF1">
    <property type="entry name" value="CILIA- AND FLAGELLA-ASSOCIATED PROTEIN 70"/>
    <property type="match status" value="1"/>
</dbReference>
<keyword evidence="2" id="KW-0802">TPR repeat</keyword>
<name>A0A3M7RZC9_BRAPC</name>
<evidence type="ECO:0000313" key="4">
    <source>
        <dbReference type="EMBL" id="RNA28886.1"/>
    </source>
</evidence>
<dbReference type="EMBL" id="REGN01002325">
    <property type="protein sequence ID" value="RNA28886.1"/>
    <property type="molecule type" value="Genomic_DNA"/>
</dbReference>
<dbReference type="PANTHER" id="PTHR44314">
    <property type="entry name" value="CILIA- AND FLAGELLA-ASSOCIATED PROTEIN 70"/>
    <property type="match status" value="1"/>
</dbReference>
<evidence type="ECO:0000256" key="3">
    <source>
        <dbReference type="SAM" id="MobiDB-lite"/>
    </source>
</evidence>
<dbReference type="GO" id="GO:0070062">
    <property type="term" value="C:extracellular exosome"/>
    <property type="evidence" value="ECO:0007669"/>
    <property type="project" value="TreeGrafter"/>
</dbReference>
<evidence type="ECO:0000256" key="1">
    <source>
        <dbReference type="ARBA" id="ARBA00022737"/>
    </source>
</evidence>
<dbReference type="SMART" id="SM00028">
    <property type="entry name" value="TPR"/>
    <property type="match status" value="8"/>
</dbReference>
<keyword evidence="4" id="KW-0966">Cell projection</keyword>
<organism evidence="4 5">
    <name type="scientific">Brachionus plicatilis</name>
    <name type="common">Marine rotifer</name>
    <name type="synonym">Brachionus muelleri</name>
    <dbReference type="NCBI Taxonomy" id="10195"/>
    <lineage>
        <taxon>Eukaryota</taxon>
        <taxon>Metazoa</taxon>
        <taxon>Spiralia</taxon>
        <taxon>Gnathifera</taxon>
        <taxon>Rotifera</taxon>
        <taxon>Eurotatoria</taxon>
        <taxon>Monogononta</taxon>
        <taxon>Pseudotrocha</taxon>
        <taxon>Ploima</taxon>
        <taxon>Brachionidae</taxon>
        <taxon>Brachionus</taxon>
    </lineage>
</organism>
<dbReference type="GO" id="GO:0003341">
    <property type="term" value="P:cilium movement"/>
    <property type="evidence" value="ECO:0007669"/>
    <property type="project" value="TreeGrafter"/>
</dbReference>
<sequence>MQPLLYPGATHIRGAYKIHPFQDNEYSTKTKRKNGIADEALKVICSLYDRNYAVMPIKKDQKVVEKRENKKARESNADAHDISQSVQQIIESKSFVIIDIKFDKPLIPRKPLDYLAKKVSELIPPRPKYPLKTNSAEKAVADYHGQIKSILSSVLEDYRKLNLDQNEFSSESSSKSSRESELEYKRKKLLYELNSTGKYFAFKEQLKNSVIKIVREKFLRTSVLNDPDELQQFLSELYVFLINELHKSLNDSLSVEDVPSIENNLNDSQQMKHFALEAEMNRNYDLAAYYYQERIAREKDNFSNWFDYAAFNLLIEDLARSEECLKECISINPHDLNGLLLFSVISTMQEKYDMAETFLERIIAQENENVIAWTLYAMLYEQKGQDLNADITLKKVLKMNQAQLNELMISMNVLPPQPETEDETAKKEEELIDESKVHSESKSRNSKRGIINNQKVKNDAGLKSKSPAISNPRIDEFGPTLKERQAAIELAINKSVYLRTANFLIKNNAFAWAEKVMAKELVNVNGGPSCQYHILLTKIKLAKNQLEDAEKHCCEALSFDYQNYEAWILWAHIRYLAGEFRDAKERYERVLLFPELPTYHTHSIYIRLASIYLKEENYEESKKLFLYPCKNSPSCMSWLGVGICCYRLDQLEEAKNALAEANILNNKAPEVWAYLSLICLKTNKPLEAEQAYKYAIKLNLDNPELLEEIHLLQEQLGIGNPEF</sequence>
<keyword evidence="5" id="KW-1185">Reference proteome</keyword>
<dbReference type="STRING" id="10195.A0A3M7RZC9"/>
<dbReference type="Pfam" id="PF13181">
    <property type="entry name" value="TPR_8"/>
    <property type="match status" value="2"/>
</dbReference>
<keyword evidence="4" id="KW-0282">Flagellum</keyword>